<feature type="domain" description="ABC transporter" evidence="12">
    <location>
        <begin position="381"/>
        <end position="616"/>
    </location>
</feature>
<keyword evidence="5" id="KW-0547">Nucleotide-binding</keyword>
<dbReference type="SUPFAM" id="SSF90123">
    <property type="entry name" value="ABC transporter transmembrane region"/>
    <property type="match status" value="1"/>
</dbReference>
<feature type="transmembrane region" description="Helical" evidence="11">
    <location>
        <begin position="98"/>
        <end position="116"/>
    </location>
</feature>
<dbReference type="Gene3D" id="1.20.1560.10">
    <property type="entry name" value="ABC transporter type 1, transmembrane domain"/>
    <property type="match status" value="1"/>
</dbReference>
<evidence type="ECO:0000256" key="7">
    <source>
        <dbReference type="ARBA" id="ARBA00022989"/>
    </source>
</evidence>
<dbReference type="GO" id="GO:0005524">
    <property type="term" value="F:ATP binding"/>
    <property type="evidence" value="ECO:0007669"/>
    <property type="project" value="UniProtKB-KW"/>
</dbReference>
<dbReference type="GO" id="GO:0005886">
    <property type="term" value="C:plasma membrane"/>
    <property type="evidence" value="ECO:0007669"/>
    <property type="project" value="UniProtKB-SubCell"/>
</dbReference>
<dbReference type="AlphaFoldDB" id="A0A1Q8HZ36"/>
<dbReference type="FunFam" id="3.40.50.300:FF:000299">
    <property type="entry name" value="ABC transporter ATP-binding protein/permease"/>
    <property type="match status" value="1"/>
</dbReference>
<organism evidence="14 15">
    <name type="scientific">Actinomyces oris</name>
    <dbReference type="NCBI Taxonomy" id="544580"/>
    <lineage>
        <taxon>Bacteria</taxon>
        <taxon>Bacillati</taxon>
        <taxon>Actinomycetota</taxon>
        <taxon>Actinomycetes</taxon>
        <taxon>Actinomycetales</taxon>
        <taxon>Actinomycetaceae</taxon>
        <taxon>Actinomyces</taxon>
    </lineage>
</organism>
<comment type="caution">
    <text evidence="14">The sequence shown here is derived from an EMBL/GenBank/DDBJ whole genome shotgun (WGS) entry which is preliminary data.</text>
</comment>
<comment type="similarity">
    <text evidence="9">Belongs to the ABC transporter superfamily. Lipid exporter (TC 3.A.1.106) family.</text>
</comment>
<dbReference type="InterPro" id="IPR036640">
    <property type="entry name" value="ABC1_TM_sf"/>
</dbReference>
<dbReference type="Gene3D" id="3.40.50.300">
    <property type="entry name" value="P-loop containing nucleotide triphosphate hydrolases"/>
    <property type="match status" value="1"/>
</dbReference>
<dbReference type="GO" id="GO:0015421">
    <property type="term" value="F:ABC-type oligopeptide transporter activity"/>
    <property type="evidence" value="ECO:0007669"/>
    <property type="project" value="TreeGrafter"/>
</dbReference>
<evidence type="ECO:0000256" key="8">
    <source>
        <dbReference type="ARBA" id="ARBA00023136"/>
    </source>
</evidence>
<keyword evidence="8 11" id="KW-0472">Membrane</keyword>
<feature type="domain" description="ABC transmembrane type-1" evidence="13">
    <location>
        <begin position="69"/>
        <end position="348"/>
    </location>
</feature>
<feature type="transmembrane region" description="Helical" evidence="11">
    <location>
        <begin position="69"/>
        <end position="92"/>
    </location>
</feature>
<dbReference type="InterPro" id="IPR017871">
    <property type="entry name" value="ABC_transporter-like_CS"/>
</dbReference>
<dbReference type="GO" id="GO:0016887">
    <property type="term" value="F:ATP hydrolysis activity"/>
    <property type="evidence" value="ECO:0007669"/>
    <property type="project" value="InterPro"/>
</dbReference>
<feature type="transmembrane region" description="Helical" evidence="11">
    <location>
        <begin position="172"/>
        <end position="195"/>
    </location>
</feature>
<keyword evidence="6 14" id="KW-0067">ATP-binding</keyword>
<evidence type="ECO:0000256" key="10">
    <source>
        <dbReference type="SAM" id="MobiDB-lite"/>
    </source>
</evidence>
<evidence type="ECO:0000313" key="15">
    <source>
        <dbReference type="Proteomes" id="UP000185736"/>
    </source>
</evidence>
<dbReference type="SUPFAM" id="SSF52540">
    <property type="entry name" value="P-loop containing nucleoside triphosphate hydrolases"/>
    <property type="match status" value="1"/>
</dbReference>
<evidence type="ECO:0000313" key="14">
    <source>
        <dbReference type="EMBL" id="OLL14106.1"/>
    </source>
</evidence>
<keyword evidence="7 11" id="KW-1133">Transmembrane helix</keyword>
<dbReference type="PROSITE" id="PS50929">
    <property type="entry name" value="ABC_TM1F"/>
    <property type="match status" value="1"/>
</dbReference>
<dbReference type="Proteomes" id="UP000185736">
    <property type="component" value="Unassembled WGS sequence"/>
</dbReference>
<gene>
    <name evidence="14" type="ORF">BKH32_10135</name>
</gene>
<dbReference type="Pfam" id="PF00005">
    <property type="entry name" value="ABC_tran"/>
    <property type="match status" value="1"/>
</dbReference>
<dbReference type="SMART" id="SM00382">
    <property type="entry name" value="AAA"/>
    <property type="match status" value="1"/>
</dbReference>
<name>A0A1Q8HZ36_9ACTO</name>
<evidence type="ECO:0000259" key="12">
    <source>
        <dbReference type="PROSITE" id="PS50893"/>
    </source>
</evidence>
<keyword evidence="2" id="KW-0813">Transport</keyword>
<protein>
    <submittedName>
        <fullName evidence="14">ABC transporter ATP-binding protein</fullName>
    </submittedName>
</protein>
<dbReference type="PROSITE" id="PS00211">
    <property type="entry name" value="ABC_TRANSPORTER_1"/>
    <property type="match status" value="1"/>
</dbReference>
<dbReference type="InterPro" id="IPR039421">
    <property type="entry name" value="Type_1_exporter"/>
</dbReference>
<reference evidence="14 15" key="1">
    <citation type="submission" date="2016-12" db="EMBL/GenBank/DDBJ databases">
        <title>Genomic comparison of strains in the 'Actinomyces naeslundii' group.</title>
        <authorList>
            <person name="Mughal S.R."/>
            <person name="Do T."/>
            <person name="Gilbert S.C."/>
            <person name="Witherden E.A."/>
            <person name="Didelot X."/>
            <person name="Beighton D."/>
        </authorList>
    </citation>
    <scope>NUCLEOTIDE SEQUENCE [LARGE SCALE GENOMIC DNA]</scope>
    <source>
        <strain evidence="14 15">S64C</strain>
    </source>
</reference>
<evidence type="ECO:0000256" key="1">
    <source>
        <dbReference type="ARBA" id="ARBA00004651"/>
    </source>
</evidence>
<dbReference type="EMBL" id="MSGO01000041">
    <property type="protein sequence ID" value="OLL14106.1"/>
    <property type="molecule type" value="Genomic_DNA"/>
</dbReference>
<evidence type="ECO:0000256" key="2">
    <source>
        <dbReference type="ARBA" id="ARBA00022448"/>
    </source>
</evidence>
<evidence type="ECO:0000256" key="11">
    <source>
        <dbReference type="SAM" id="Phobius"/>
    </source>
</evidence>
<feature type="region of interest" description="Disordered" evidence="10">
    <location>
        <begin position="1"/>
        <end position="37"/>
    </location>
</feature>
<accession>A0A1Q8HZ36</accession>
<dbReference type="InterPro" id="IPR003439">
    <property type="entry name" value="ABC_transporter-like_ATP-bd"/>
</dbReference>
<keyword evidence="4 11" id="KW-0812">Transmembrane</keyword>
<dbReference type="RefSeq" id="WP_075249924.1">
    <property type="nucleotide sequence ID" value="NZ_MSGO01000041.1"/>
</dbReference>
<dbReference type="InterPro" id="IPR011527">
    <property type="entry name" value="ABC1_TM_dom"/>
</dbReference>
<evidence type="ECO:0000256" key="6">
    <source>
        <dbReference type="ARBA" id="ARBA00022840"/>
    </source>
</evidence>
<evidence type="ECO:0000256" key="5">
    <source>
        <dbReference type="ARBA" id="ARBA00022741"/>
    </source>
</evidence>
<dbReference type="PROSITE" id="PS50893">
    <property type="entry name" value="ABC_TRANSPORTER_2"/>
    <property type="match status" value="1"/>
</dbReference>
<dbReference type="InterPro" id="IPR027417">
    <property type="entry name" value="P-loop_NTPase"/>
</dbReference>
<evidence type="ECO:0000256" key="9">
    <source>
        <dbReference type="ARBA" id="ARBA00061644"/>
    </source>
</evidence>
<evidence type="ECO:0000256" key="3">
    <source>
        <dbReference type="ARBA" id="ARBA00022475"/>
    </source>
</evidence>
<evidence type="ECO:0000259" key="13">
    <source>
        <dbReference type="PROSITE" id="PS50929"/>
    </source>
</evidence>
<dbReference type="Pfam" id="PF00664">
    <property type="entry name" value="ABC_membrane"/>
    <property type="match status" value="1"/>
</dbReference>
<evidence type="ECO:0000256" key="4">
    <source>
        <dbReference type="ARBA" id="ARBA00022692"/>
    </source>
</evidence>
<dbReference type="PANTHER" id="PTHR43394">
    <property type="entry name" value="ATP-DEPENDENT PERMEASE MDL1, MITOCHONDRIAL"/>
    <property type="match status" value="1"/>
</dbReference>
<keyword evidence="3" id="KW-1003">Cell membrane</keyword>
<proteinExistence type="inferred from homology"/>
<feature type="compositionally biased region" description="Low complexity" evidence="10">
    <location>
        <begin position="1"/>
        <end position="16"/>
    </location>
</feature>
<dbReference type="PANTHER" id="PTHR43394:SF1">
    <property type="entry name" value="ATP-BINDING CASSETTE SUB-FAMILY B MEMBER 10, MITOCHONDRIAL"/>
    <property type="match status" value="1"/>
</dbReference>
<comment type="subcellular location">
    <subcellularLocation>
        <location evidence="1">Cell membrane</location>
        <topology evidence="1">Multi-pass membrane protein</topology>
    </subcellularLocation>
</comment>
<feature type="transmembrane region" description="Helical" evidence="11">
    <location>
        <begin position="201"/>
        <end position="223"/>
    </location>
</feature>
<sequence>MIRSIQSRRSSAPRSRAAGDSRQRSGTGRADASTQSPPSRVMLVRWLLQVTRPVLSPLLGSTLCRVTDLLCGVVLFSLGAYAVARVGLAMASGAPVPVVWPVLAVMAGLSLLKAALRYAEQFLGHLVAFKALELLRGQIFRSLIPRSPRVSATSRSGDLLSRATKDVDRIEVFFAHTFAPAVCAVVVPLTVLTVIGLKVSWLVALAALPFVVLQLLIVPRLGFAASVDASRSVSAARANLTQHVTDTVQGMSEVVGYGRGQERLDEMARIDAEIAGAARPTGQWASVRRGLNQLASLSAPIAVVAVGAMLPATGSGTGVPILAAAAAAVLRLAETVRGVEELSGALNASFASAERVWEVVNAPVEVHDGDEELTAGISHEVLWQDVTYSYPNTAVQAVHGASVRARAGRWTCIVGASGSGKSTLAQLAVRFDEPDSGRILIDGQDVIDLRAVSLYQEIGLVDQRVHLMRASIADNVRLAAPSASDAQVRRACQAACIDEDIEAFEDGYDTLVGERGQSLSGGQRQRLALARALLAHPGVLILDEFTSHLDPDLDERVRIGVRTYLPQATIIEITHRLQWSEQADHVVVMDAGAIVQTGPPARLLAEPGPLRALLSRGR</sequence>
<dbReference type="InterPro" id="IPR003593">
    <property type="entry name" value="AAA+_ATPase"/>
</dbReference>